<dbReference type="Proteomes" id="UP000241762">
    <property type="component" value="Chromosome"/>
</dbReference>
<organism evidence="2 3">
    <name type="scientific">Candidatus Phycorickettsia trachydisci</name>
    <dbReference type="NCBI Taxonomy" id="2115978"/>
    <lineage>
        <taxon>Bacteria</taxon>
        <taxon>Pseudomonadati</taxon>
        <taxon>Pseudomonadota</taxon>
        <taxon>Alphaproteobacteria</taxon>
        <taxon>Rickettsiales</taxon>
        <taxon>Rickettsiaceae</taxon>
        <taxon>Candidatus Phycorickettsia</taxon>
    </lineage>
</organism>
<dbReference type="Pfam" id="PF10276">
    <property type="entry name" value="zf-CHCC"/>
    <property type="match status" value="1"/>
</dbReference>
<protein>
    <recommendedName>
        <fullName evidence="1">Zinc finger CHCC-type domain-containing protein</fullName>
    </recommendedName>
</protein>
<dbReference type="OrthoDB" id="9807344at2"/>
<dbReference type="AlphaFoldDB" id="A0A2P1P9Y3"/>
<proteinExistence type="predicted"/>
<dbReference type="KEGG" id="ptc:phytr_11450"/>
<reference evidence="2 3" key="1">
    <citation type="submission" date="2018-03" db="EMBL/GenBank/DDBJ databases">
        <title>A gene transfer event suggests a long-term partnership between eustigmatophyte algae and a novel lineage of endosymbiotic bacteria.</title>
        <authorList>
            <person name="Yurchenko T."/>
            <person name="Sevcikova T."/>
            <person name="Pribyl P."/>
            <person name="El Karkouri K."/>
            <person name="Klimes V."/>
            <person name="Amaral R."/>
            <person name="Zbrankova V."/>
            <person name="Kim E."/>
            <person name="Raoult D."/>
            <person name="Santos L.M.A."/>
            <person name="Elias M."/>
        </authorList>
    </citation>
    <scope>NUCLEOTIDE SEQUENCE [LARGE SCALE GENOMIC DNA]</scope>
    <source>
        <strain evidence="2">CCALA 838</strain>
    </source>
</reference>
<dbReference type="EMBL" id="CP027845">
    <property type="protein sequence ID" value="AVP88070.1"/>
    <property type="molecule type" value="Genomic_DNA"/>
</dbReference>
<feature type="domain" description="Zinc finger CHCC-type" evidence="1">
    <location>
        <begin position="12"/>
        <end position="48"/>
    </location>
</feature>
<evidence type="ECO:0000313" key="3">
    <source>
        <dbReference type="Proteomes" id="UP000241762"/>
    </source>
</evidence>
<evidence type="ECO:0000259" key="1">
    <source>
        <dbReference type="Pfam" id="PF10276"/>
    </source>
</evidence>
<accession>A0A2P1P9Y3</accession>
<gene>
    <name evidence="2" type="ORF">phytr_11450</name>
</gene>
<evidence type="ECO:0000313" key="2">
    <source>
        <dbReference type="EMBL" id="AVP88070.1"/>
    </source>
</evidence>
<name>A0A2P1P9Y3_9RICK</name>
<sequence>MKNFETCYIDSDNTVCYGKENLHDHPKVYLKIDPQKKEVICPYCSKKFIKNEA</sequence>
<dbReference type="RefSeq" id="WP_106874887.1">
    <property type="nucleotide sequence ID" value="NZ_CP027845.1"/>
</dbReference>
<keyword evidence="3" id="KW-1185">Reference proteome</keyword>
<dbReference type="Gene3D" id="2.60.260.40">
    <property type="entry name" value="q5lls5 like domains"/>
    <property type="match status" value="1"/>
</dbReference>
<dbReference type="InterPro" id="IPR019401">
    <property type="entry name" value="Znf_CHCC"/>
</dbReference>